<evidence type="ECO:0000313" key="7">
    <source>
        <dbReference type="EMBL" id="CEO89964.1"/>
    </source>
</evidence>
<keyword evidence="3" id="KW-0133">Cell shape</keyword>
<dbReference type="InterPro" id="IPR050644">
    <property type="entry name" value="PG_Glycine_Bridge_Synth"/>
</dbReference>
<keyword evidence="6" id="KW-0961">Cell wall biogenesis/degradation</keyword>
<dbReference type="Proteomes" id="UP000046155">
    <property type="component" value="Unassembled WGS sequence"/>
</dbReference>
<evidence type="ECO:0000256" key="5">
    <source>
        <dbReference type="ARBA" id="ARBA00023315"/>
    </source>
</evidence>
<dbReference type="SUPFAM" id="SSF55729">
    <property type="entry name" value="Acyl-CoA N-acyltransferases (Nat)"/>
    <property type="match status" value="2"/>
</dbReference>
<gene>
    <name evidence="7" type="ORF">SSCH_670023</name>
</gene>
<evidence type="ECO:0000313" key="8">
    <source>
        <dbReference type="Proteomes" id="UP000046155"/>
    </source>
</evidence>
<dbReference type="Pfam" id="PF02388">
    <property type="entry name" value="FemAB"/>
    <property type="match status" value="1"/>
</dbReference>
<accession>A0A0B7MH49</accession>
<comment type="similarity">
    <text evidence="1">Belongs to the FemABX family.</text>
</comment>
<evidence type="ECO:0000256" key="4">
    <source>
        <dbReference type="ARBA" id="ARBA00022984"/>
    </source>
</evidence>
<dbReference type="GO" id="GO:0016755">
    <property type="term" value="F:aminoacyltransferase activity"/>
    <property type="evidence" value="ECO:0007669"/>
    <property type="project" value="InterPro"/>
</dbReference>
<reference evidence="8" key="1">
    <citation type="submission" date="2015-01" db="EMBL/GenBank/DDBJ databases">
        <authorList>
            <person name="Manzoor Shahid"/>
            <person name="Zubair Saima"/>
        </authorList>
    </citation>
    <scope>NUCLEOTIDE SEQUENCE [LARGE SCALE GENOMIC DNA]</scope>
    <source>
        <strain evidence="8">Sp3</strain>
    </source>
</reference>
<proteinExistence type="inferred from homology"/>
<dbReference type="GO" id="GO:0008360">
    <property type="term" value="P:regulation of cell shape"/>
    <property type="evidence" value="ECO:0007669"/>
    <property type="project" value="UniProtKB-KW"/>
</dbReference>
<dbReference type="GO" id="GO:0071555">
    <property type="term" value="P:cell wall organization"/>
    <property type="evidence" value="ECO:0007669"/>
    <property type="project" value="UniProtKB-KW"/>
</dbReference>
<name>A0A0B7MH49_9FIRM</name>
<dbReference type="PANTHER" id="PTHR36174">
    <property type="entry name" value="LIPID II:GLYCINE GLYCYLTRANSFERASE"/>
    <property type="match status" value="1"/>
</dbReference>
<protein>
    <submittedName>
        <fullName evidence="7">Methicillin resistance protein</fullName>
    </submittedName>
</protein>
<sequence length="366" mass="42109">MIGGKSVLYKVHLIEGQDIDLYNSFVNSSLRPHFLQSYEWGELKRGTGWKPLRLLVTKDGTPVAAISLLKRKPPIFGRSILYAPRGPVIGKECDQAGEDYFWQEVIKLGKKHRAILLKIDPDIPSPDEAALKRLKMIGFRPSGDEAGFGGVQPRYVFRMDITPNEEDLLAGMASKTRYNLRLAARRGVKVRMAENKDELRTFYDILTETAERDGFLVRDFSYFEAMWDLFVAQGTARLFLAEYEGEIIAATLAFCCGNRAWYLYGASSNRRRNVMPNYLLQWEMIRWAKSLQCSVYDMRGVPATDDPEEALAGLYRFKKGFGGEFTEFIPEHDLVLSSIWYFIWEKLVPIYLKLTHRKKSQRDEID</sequence>
<dbReference type="Gene3D" id="3.40.630.30">
    <property type="match status" value="2"/>
</dbReference>
<dbReference type="PANTHER" id="PTHR36174:SF1">
    <property type="entry name" value="LIPID II:GLYCINE GLYCYLTRANSFERASE"/>
    <property type="match status" value="1"/>
</dbReference>
<keyword evidence="5" id="KW-0012">Acyltransferase</keyword>
<keyword evidence="4" id="KW-0573">Peptidoglycan synthesis</keyword>
<dbReference type="InterPro" id="IPR016181">
    <property type="entry name" value="Acyl_CoA_acyltransferase"/>
</dbReference>
<dbReference type="EMBL" id="CDRZ01000266">
    <property type="protein sequence ID" value="CEO89964.1"/>
    <property type="molecule type" value="Genomic_DNA"/>
</dbReference>
<dbReference type="InterPro" id="IPR003447">
    <property type="entry name" value="FEMABX"/>
</dbReference>
<evidence type="ECO:0000256" key="3">
    <source>
        <dbReference type="ARBA" id="ARBA00022960"/>
    </source>
</evidence>
<evidence type="ECO:0000256" key="2">
    <source>
        <dbReference type="ARBA" id="ARBA00022679"/>
    </source>
</evidence>
<evidence type="ECO:0000256" key="1">
    <source>
        <dbReference type="ARBA" id="ARBA00009943"/>
    </source>
</evidence>
<dbReference type="GO" id="GO:0009252">
    <property type="term" value="P:peptidoglycan biosynthetic process"/>
    <property type="evidence" value="ECO:0007669"/>
    <property type="project" value="UniProtKB-KW"/>
</dbReference>
<keyword evidence="2" id="KW-0808">Transferase</keyword>
<organism evidence="7 8">
    <name type="scientific">Syntrophaceticus schinkii</name>
    <dbReference type="NCBI Taxonomy" id="499207"/>
    <lineage>
        <taxon>Bacteria</taxon>
        <taxon>Bacillati</taxon>
        <taxon>Bacillota</taxon>
        <taxon>Clostridia</taxon>
        <taxon>Thermoanaerobacterales</taxon>
        <taxon>Thermoanaerobacterales Family III. Incertae Sedis</taxon>
        <taxon>Syntrophaceticus</taxon>
    </lineage>
</organism>
<keyword evidence="8" id="KW-1185">Reference proteome</keyword>
<dbReference type="PROSITE" id="PS51191">
    <property type="entry name" value="FEMABX"/>
    <property type="match status" value="1"/>
</dbReference>
<evidence type="ECO:0000256" key="6">
    <source>
        <dbReference type="ARBA" id="ARBA00023316"/>
    </source>
</evidence>
<dbReference type="AlphaFoldDB" id="A0A0B7MH49"/>